<feature type="compositionally biased region" description="Polar residues" evidence="1">
    <location>
        <begin position="496"/>
        <end position="507"/>
    </location>
</feature>
<evidence type="ECO:0000313" key="2">
    <source>
        <dbReference type="EMBL" id="RBR06138.1"/>
    </source>
</evidence>
<dbReference type="OrthoDB" id="1577640at2759"/>
<accession>A0A366QPE9</accession>
<dbReference type="GO" id="GO:0009116">
    <property type="term" value="P:nucleoside metabolic process"/>
    <property type="evidence" value="ECO:0007669"/>
    <property type="project" value="InterPro"/>
</dbReference>
<feature type="compositionally biased region" description="Basic and acidic residues" evidence="1">
    <location>
        <begin position="681"/>
        <end position="710"/>
    </location>
</feature>
<organism evidence="2 3">
    <name type="scientific">Fusarium coffeatum</name>
    <dbReference type="NCBI Taxonomy" id="231269"/>
    <lineage>
        <taxon>Eukaryota</taxon>
        <taxon>Fungi</taxon>
        <taxon>Dikarya</taxon>
        <taxon>Ascomycota</taxon>
        <taxon>Pezizomycotina</taxon>
        <taxon>Sordariomycetes</taxon>
        <taxon>Hypocreomycetidae</taxon>
        <taxon>Hypocreales</taxon>
        <taxon>Nectriaceae</taxon>
        <taxon>Fusarium</taxon>
        <taxon>Fusarium incarnatum-equiseti species complex</taxon>
    </lineage>
</organism>
<dbReference type="AlphaFoldDB" id="A0A366QPE9"/>
<feature type="compositionally biased region" description="Polar residues" evidence="1">
    <location>
        <begin position="576"/>
        <end position="598"/>
    </location>
</feature>
<dbReference type="GO" id="GO:0003824">
    <property type="term" value="F:catalytic activity"/>
    <property type="evidence" value="ECO:0007669"/>
    <property type="project" value="InterPro"/>
</dbReference>
<gene>
    <name evidence="2" type="ORF">FIESC28_11153</name>
</gene>
<sequence length="710" mass="79523">MSIPAGTQPSDFLIGWVCIVEKEYYAALDVLDERWSLDQDSSFGPGSNATSCYELGRIGGHNVVINVPHRVKGGLLHAADITSQMKSNFPYIRFILLVGIGGGAPLNEDIRLGDVVFGDSVIQYMKGKRLDDSFEIDTDRLEPPQQLLTAVTQVRRRLEEENEDPVENVVDEIANRSERKRERYRRPAEDRLLESSLLHQDNGCECLQPGLINGPSLIARNARQPTNHIEAHRGIVGSADQVLKSAEERDRLSREKSIVCFEMEAAAVMRSTGCITIRGIADYADGHKNDAWHNYAALSAAVCAKKLLIALHPETVRGTKIDLNQEEFARRFQGVTGLINARLTGNEKNVQDAFKKVQEANDLLEAQAKLFKDFAAAQEGKDQETKDLLKSFQGKLQQQVNDLEQQVEDQQKRNASSDYVTREEWDSLKEQVERRKADIKATEALAMVGELTDILGDHIGNDDVRRVSEYTGFASRMFDKFHFPVRRSSEAPSIAGSDQTSLQSGFSTPPTTAPVTTVNTGESSTPSNRRKRDKVKSWLPGRKRDHPNIEPPSPLPTTPPEEIMANKKEDQFDPKTPSSLSNTATVQYEFSKTQSQLNVEAHSPLLRVSSDRSRELQLPAIDSPRSLSPRRPKPVPGRKPEHLQTPPPDSQNGAPSRRPPPRPIPMPDSYHSRNSTQSQRSNEHRVSRDPSEKENDPSRLSFSEKRKIWE</sequence>
<dbReference type="RefSeq" id="XP_031010636.1">
    <property type="nucleotide sequence ID" value="XM_031165280.1"/>
</dbReference>
<reference evidence="2 3" key="1">
    <citation type="submission" date="2018-06" db="EMBL/GenBank/DDBJ databases">
        <title>Fusarium incarnatum-equiseti species complex species 28.</title>
        <authorList>
            <person name="Gardiner D.M."/>
        </authorList>
    </citation>
    <scope>NUCLEOTIDE SEQUENCE [LARGE SCALE GENOMIC DNA]</scope>
    <source>
        <strain evidence="2 3">FIESC_28</strain>
    </source>
</reference>
<dbReference type="EMBL" id="QKXC01000361">
    <property type="protein sequence ID" value="RBR06138.1"/>
    <property type="molecule type" value="Genomic_DNA"/>
</dbReference>
<dbReference type="PANTHER" id="PTHR46082:SF6">
    <property type="entry name" value="AAA+ ATPASE DOMAIN-CONTAINING PROTEIN-RELATED"/>
    <property type="match status" value="1"/>
</dbReference>
<dbReference type="GeneID" id="42000576"/>
<dbReference type="Proteomes" id="UP000253153">
    <property type="component" value="Unassembled WGS sequence"/>
</dbReference>
<feature type="compositionally biased region" description="Basic and acidic residues" evidence="1">
    <location>
        <begin position="564"/>
        <end position="573"/>
    </location>
</feature>
<dbReference type="SUPFAM" id="SSF53167">
    <property type="entry name" value="Purine and uridine phosphorylases"/>
    <property type="match status" value="1"/>
</dbReference>
<feature type="compositionally biased region" description="Pro residues" evidence="1">
    <location>
        <begin position="657"/>
        <end position="666"/>
    </location>
</feature>
<keyword evidence="3" id="KW-1185">Reference proteome</keyword>
<dbReference type="Gene3D" id="3.40.50.1580">
    <property type="entry name" value="Nucleoside phosphorylase domain"/>
    <property type="match status" value="1"/>
</dbReference>
<evidence type="ECO:0000256" key="1">
    <source>
        <dbReference type="SAM" id="MobiDB-lite"/>
    </source>
</evidence>
<evidence type="ECO:0000313" key="3">
    <source>
        <dbReference type="Proteomes" id="UP000253153"/>
    </source>
</evidence>
<name>A0A366QPE9_9HYPO</name>
<feature type="compositionally biased region" description="Low complexity" evidence="1">
    <location>
        <begin position="508"/>
        <end position="520"/>
    </location>
</feature>
<protein>
    <submittedName>
        <fullName evidence="2">Uncharacterized protein</fullName>
    </submittedName>
</protein>
<proteinExistence type="predicted"/>
<dbReference type="InterPro" id="IPR035994">
    <property type="entry name" value="Nucleoside_phosphorylase_sf"/>
</dbReference>
<comment type="caution">
    <text evidence="2">The sequence shown here is derived from an EMBL/GenBank/DDBJ whole genome shotgun (WGS) entry which is preliminary data.</text>
</comment>
<dbReference type="PANTHER" id="PTHR46082">
    <property type="entry name" value="ATP/GTP-BINDING PROTEIN-RELATED"/>
    <property type="match status" value="1"/>
</dbReference>
<feature type="region of interest" description="Disordered" evidence="1">
    <location>
        <begin position="491"/>
        <end position="710"/>
    </location>
</feature>
<feature type="compositionally biased region" description="Pro residues" evidence="1">
    <location>
        <begin position="549"/>
        <end position="559"/>
    </location>
</feature>
<dbReference type="InterPro" id="IPR053137">
    <property type="entry name" value="NLR-like"/>
</dbReference>